<evidence type="ECO:0000256" key="7">
    <source>
        <dbReference type="ARBA" id="ARBA00023136"/>
    </source>
</evidence>
<evidence type="ECO:0000256" key="9">
    <source>
        <dbReference type="ARBA" id="ARBA00023237"/>
    </source>
</evidence>
<keyword evidence="5" id="KW-0732">Signal</keyword>
<dbReference type="GO" id="GO:0009279">
    <property type="term" value="C:cell outer membrane"/>
    <property type="evidence" value="ECO:0007669"/>
    <property type="project" value="UniProtKB-SubCell"/>
</dbReference>
<evidence type="ECO:0000256" key="4">
    <source>
        <dbReference type="ARBA" id="ARBA00022692"/>
    </source>
</evidence>
<dbReference type="SUPFAM" id="SSF56935">
    <property type="entry name" value="Porins"/>
    <property type="match status" value="1"/>
</dbReference>
<evidence type="ECO:0000256" key="6">
    <source>
        <dbReference type="ARBA" id="ARBA00023077"/>
    </source>
</evidence>
<evidence type="ECO:0000256" key="5">
    <source>
        <dbReference type="ARBA" id="ARBA00022729"/>
    </source>
</evidence>
<dbReference type="Pfam" id="PF00593">
    <property type="entry name" value="TonB_dep_Rec_b-barrel"/>
    <property type="match status" value="1"/>
</dbReference>
<dbReference type="PANTHER" id="PTHR30069">
    <property type="entry name" value="TONB-DEPENDENT OUTER MEMBRANE RECEPTOR"/>
    <property type="match status" value="1"/>
</dbReference>
<dbReference type="PROSITE" id="PS52016">
    <property type="entry name" value="TONB_DEPENDENT_REC_3"/>
    <property type="match status" value="1"/>
</dbReference>
<evidence type="ECO:0000256" key="11">
    <source>
        <dbReference type="RuleBase" id="RU003357"/>
    </source>
</evidence>
<dbReference type="InterPro" id="IPR000531">
    <property type="entry name" value="Beta-barrel_TonB"/>
</dbReference>
<proteinExistence type="inferred from homology"/>
<evidence type="ECO:0000256" key="8">
    <source>
        <dbReference type="ARBA" id="ARBA00023170"/>
    </source>
</evidence>
<comment type="subcellular location">
    <subcellularLocation>
        <location evidence="1 10">Cell outer membrane</location>
        <topology evidence="1 10">Multi-pass membrane protein</topology>
    </subcellularLocation>
</comment>
<feature type="domain" description="TonB-dependent receptor-like beta-barrel" evidence="12">
    <location>
        <begin position="236"/>
        <end position="648"/>
    </location>
</feature>
<gene>
    <name evidence="14" type="ORF">KL86DYS1_10814</name>
</gene>
<evidence type="ECO:0000256" key="10">
    <source>
        <dbReference type="PROSITE-ProRule" id="PRU01360"/>
    </source>
</evidence>
<reference evidence="14" key="1">
    <citation type="submission" date="2016-04" db="EMBL/GenBank/DDBJ databases">
        <authorList>
            <person name="Evans L.H."/>
            <person name="Alamgir A."/>
            <person name="Owens N."/>
            <person name="Weber N.D."/>
            <person name="Virtaneva K."/>
            <person name="Barbian K."/>
            <person name="Babar A."/>
            <person name="Rosenke K."/>
        </authorList>
    </citation>
    <scope>NUCLEOTIDE SEQUENCE</scope>
    <source>
        <strain evidence="14">86-1</strain>
    </source>
</reference>
<dbReference type="GO" id="GO:0015344">
    <property type="term" value="F:siderophore uptake transmembrane transporter activity"/>
    <property type="evidence" value="ECO:0007669"/>
    <property type="project" value="TreeGrafter"/>
</dbReference>
<keyword evidence="2 10" id="KW-0813">Transport</keyword>
<evidence type="ECO:0000256" key="2">
    <source>
        <dbReference type="ARBA" id="ARBA00022448"/>
    </source>
</evidence>
<dbReference type="RefSeq" id="WP_296938699.1">
    <property type="nucleotide sequence ID" value="NZ_LT599032.1"/>
</dbReference>
<evidence type="ECO:0000259" key="13">
    <source>
        <dbReference type="Pfam" id="PF07715"/>
    </source>
</evidence>
<keyword evidence="6 11" id="KW-0798">TonB box</keyword>
<keyword evidence="3 10" id="KW-1134">Transmembrane beta strand</keyword>
<dbReference type="GO" id="GO:0044718">
    <property type="term" value="P:siderophore transmembrane transport"/>
    <property type="evidence" value="ECO:0007669"/>
    <property type="project" value="TreeGrafter"/>
</dbReference>
<dbReference type="Gene3D" id="2.40.170.20">
    <property type="entry name" value="TonB-dependent receptor, beta-barrel domain"/>
    <property type="match status" value="1"/>
</dbReference>
<dbReference type="InterPro" id="IPR037066">
    <property type="entry name" value="Plug_dom_sf"/>
</dbReference>
<dbReference type="PANTHER" id="PTHR30069:SF29">
    <property type="entry name" value="HEMOGLOBIN AND HEMOGLOBIN-HAPTOGLOBIN-BINDING PROTEIN 1-RELATED"/>
    <property type="match status" value="1"/>
</dbReference>
<name>A0A212J213_9BACT</name>
<keyword evidence="4 10" id="KW-0812">Transmembrane</keyword>
<dbReference type="InterPro" id="IPR039426">
    <property type="entry name" value="TonB-dep_rcpt-like"/>
</dbReference>
<keyword evidence="9 10" id="KW-0998">Cell outer membrane</keyword>
<organism evidence="14">
    <name type="scientific">uncultured Dysgonomonas sp</name>
    <dbReference type="NCBI Taxonomy" id="206096"/>
    <lineage>
        <taxon>Bacteria</taxon>
        <taxon>Pseudomonadati</taxon>
        <taxon>Bacteroidota</taxon>
        <taxon>Bacteroidia</taxon>
        <taxon>Bacteroidales</taxon>
        <taxon>Dysgonomonadaceae</taxon>
        <taxon>Dysgonomonas</taxon>
        <taxon>environmental samples</taxon>
    </lineage>
</organism>
<protein>
    <recommendedName>
        <fullName evidence="15">TonB-dependent receptor</fullName>
    </recommendedName>
</protein>
<keyword evidence="7 10" id="KW-0472">Membrane</keyword>
<evidence type="ECO:0000313" key="14">
    <source>
        <dbReference type="EMBL" id="SBV93235.1"/>
    </source>
</evidence>
<dbReference type="EMBL" id="FLUM01000001">
    <property type="protein sequence ID" value="SBV93235.1"/>
    <property type="molecule type" value="Genomic_DNA"/>
</dbReference>
<comment type="similarity">
    <text evidence="10 11">Belongs to the TonB-dependent receptor family.</text>
</comment>
<evidence type="ECO:0008006" key="15">
    <source>
        <dbReference type="Google" id="ProtNLM"/>
    </source>
</evidence>
<dbReference type="InterPro" id="IPR036942">
    <property type="entry name" value="Beta-barrel_TonB_sf"/>
</dbReference>
<feature type="domain" description="TonB-dependent receptor plug" evidence="13">
    <location>
        <begin position="84"/>
        <end position="189"/>
    </location>
</feature>
<sequence>MNRKHFKERPVYRFKRFVRKAYSAFNSMHRIVNIGVVKGCAISFLSVSTITAQTTTDGEQQQKVLEKELDEVMVTASRVETPINQTAKLVTVITKEQIEQSPVRSIQDLLVYAANMDVVQRGGHGVQADISIRGGSFDQNAVLLNGVNLSNAQTGHYSFDIPINLSDIERIEIIHGPSALIYGSSAFSGGINIITKKNTDYKAYASVEAGMHKLRGMEVRGAAKTGIATNSLSVGYNSSDGYIANSDYDIYNVLWQTRFRLQNESKLDLQLGYNDKKYGANTFYSPKFPNQYERTSTYMGSLKGEFGSDFKIVPIIYWNRHHDQYDLVKDTDYGRNYHRSDTYGANLIFSYRSKFGNTSLGGEIRKEDIMSTNLGMLMVEPHRKYTKYDDRTNASISLEHTYSIERFVLSAGALMNHNTLQDNQYKFYPSVSATYRPSDRINVSSSWSKSTRVPTFTDMYYKAPTHIGRNDLKPEKSESFELGIKYNDNHFSAYLTGFMQWGRDIIDWVKENPTDEAYTAWNLSKIDTKGVEMGAKFRIGDILPVLGEESSLALDYTRMHQDGDTKGLISIYSLNYLRDKFTAKFNHQIYKGLSAGWYFRFQKRMGTYEKFENLVKVGDEHYPAFSTLDLKLNYEYKDMVFNLNLNNLYDTHYFDRGNIPQAGFWLMGGISYTFR</sequence>
<dbReference type="Pfam" id="PF07715">
    <property type="entry name" value="Plug"/>
    <property type="match status" value="1"/>
</dbReference>
<dbReference type="InterPro" id="IPR012910">
    <property type="entry name" value="Plug_dom"/>
</dbReference>
<evidence type="ECO:0000259" key="12">
    <source>
        <dbReference type="Pfam" id="PF00593"/>
    </source>
</evidence>
<keyword evidence="8" id="KW-0675">Receptor</keyword>
<evidence type="ECO:0000256" key="3">
    <source>
        <dbReference type="ARBA" id="ARBA00022452"/>
    </source>
</evidence>
<evidence type="ECO:0000256" key="1">
    <source>
        <dbReference type="ARBA" id="ARBA00004571"/>
    </source>
</evidence>
<dbReference type="AlphaFoldDB" id="A0A212J213"/>
<dbReference type="Gene3D" id="2.170.130.10">
    <property type="entry name" value="TonB-dependent receptor, plug domain"/>
    <property type="match status" value="1"/>
</dbReference>
<accession>A0A212J213</accession>